<accession>B6GAM4</accession>
<sequence length="61" mass="6887">MAMERQAAALAAFRRGVAAGRGDVTLLWRSNTCTRAEFDEAAREAKAASVRRYAEQQRRMR</sequence>
<proteinExistence type="predicted"/>
<protein>
    <submittedName>
        <fullName evidence="1">Uncharacterized protein</fullName>
    </submittedName>
</protein>
<gene>
    <name evidence="1" type="ORF">COLSTE_01124</name>
</gene>
<dbReference type="AlphaFoldDB" id="B6GAM4"/>
<reference evidence="1 2" key="1">
    <citation type="submission" date="2008-10" db="EMBL/GenBank/DDBJ databases">
        <title>Draft genome sequence of Collinsella stercoris (DSM 13279).</title>
        <authorList>
            <person name="Sudarsanam P."/>
            <person name="Ley R."/>
            <person name="Guruge J."/>
            <person name="Turnbaugh P.J."/>
            <person name="Mahowald M."/>
            <person name="Liep D."/>
            <person name="Gordon J."/>
        </authorList>
    </citation>
    <scope>NUCLEOTIDE SEQUENCE [LARGE SCALE GENOMIC DNA]</scope>
    <source>
        <strain evidence="1 2">DSM 13279</strain>
    </source>
</reference>
<dbReference type="HOGENOM" id="CLU_2946972_0_0_11"/>
<evidence type="ECO:0000313" key="2">
    <source>
        <dbReference type="Proteomes" id="UP000003560"/>
    </source>
</evidence>
<feature type="non-terminal residue" evidence="1">
    <location>
        <position position="61"/>
    </location>
</feature>
<dbReference type="STRING" id="445975.COLSTE_01124"/>
<keyword evidence="2" id="KW-1185">Reference proteome</keyword>
<dbReference type="EMBL" id="ABXJ01000064">
    <property type="protein sequence ID" value="EEA90667.1"/>
    <property type="molecule type" value="Genomic_DNA"/>
</dbReference>
<evidence type="ECO:0000313" key="1">
    <source>
        <dbReference type="EMBL" id="EEA90667.1"/>
    </source>
</evidence>
<reference evidence="1 2" key="2">
    <citation type="submission" date="2008-10" db="EMBL/GenBank/DDBJ databases">
        <authorList>
            <person name="Fulton L."/>
            <person name="Clifton S."/>
            <person name="Fulton B."/>
            <person name="Xu J."/>
            <person name="Minx P."/>
            <person name="Pepin K.H."/>
            <person name="Johnson M."/>
            <person name="Thiruvilangam P."/>
            <person name="Bhonagiri V."/>
            <person name="Nash W.E."/>
            <person name="Mardis E.R."/>
            <person name="Wilson R.K."/>
        </authorList>
    </citation>
    <scope>NUCLEOTIDE SEQUENCE [LARGE SCALE GENOMIC DNA]</scope>
    <source>
        <strain evidence="1 2">DSM 13279</strain>
    </source>
</reference>
<dbReference type="RefSeq" id="WP_006720777.1">
    <property type="nucleotide sequence ID" value="NZ_DS995475.1"/>
</dbReference>
<name>B6GAM4_9ACTN</name>
<organism evidence="1 2">
    <name type="scientific">Collinsella stercoris DSM 13279</name>
    <dbReference type="NCBI Taxonomy" id="445975"/>
    <lineage>
        <taxon>Bacteria</taxon>
        <taxon>Bacillati</taxon>
        <taxon>Actinomycetota</taxon>
        <taxon>Coriobacteriia</taxon>
        <taxon>Coriobacteriales</taxon>
        <taxon>Coriobacteriaceae</taxon>
        <taxon>Collinsella</taxon>
    </lineage>
</organism>
<comment type="caution">
    <text evidence="1">The sequence shown here is derived from an EMBL/GenBank/DDBJ whole genome shotgun (WGS) entry which is preliminary data.</text>
</comment>
<dbReference type="Proteomes" id="UP000003560">
    <property type="component" value="Unassembled WGS sequence"/>
</dbReference>